<keyword evidence="7" id="KW-0812">Transmembrane</keyword>
<dbReference type="PANTHER" id="PTHR30632">
    <property type="entry name" value="MOLYBDATE-BINDING PERIPLASMIC PROTEIN"/>
    <property type="match status" value="1"/>
</dbReference>
<dbReference type="OrthoDB" id="9785015at2"/>
<dbReference type="GO" id="GO:0046872">
    <property type="term" value="F:metal ion binding"/>
    <property type="evidence" value="ECO:0007669"/>
    <property type="project" value="UniProtKB-KW"/>
</dbReference>
<evidence type="ECO:0000313" key="9">
    <source>
        <dbReference type="Proteomes" id="UP000019678"/>
    </source>
</evidence>
<dbReference type="RefSeq" id="WP_081864716.1">
    <property type="nucleotide sequence ID" value="NZ_ASRX01000013.1"/>
</dbReference>
<dbReference type="GO" id="GO:0015689">
    <property type="term" value="P:molybdate ion transport"/>
    <property type="evidence" value="ECO:0007669"/>
    <property type="project" value="InterPro"/>
</dbReference>
<dbReference type="GO" id="GO:1901359">
    <property type="term" value="F:tungstate binding"/>
    <property type="evidence" value="ECO:0007669"/>
    <property type="project" value="UniProtKB-ARBA"/>
</dbReference>
<dbReference type="SUPFAM" id="SSF53850">
    <property type="entry name" value="Periplasmic binding protein-like II"/>
    <property type="match status" value="1"/>
</dbReference>
<keyword evidence="7" id="KW-1133">Transmembrane helix</keyword>
<dbReference type="AlphaFoldDB" id="A0A017TEH6"/>
<evidence type="ECO:0000256" key="6">
    <source>
        <dbReference type="PIRSR" id="PIRSR004846-1"/>
    </source>
</evidence>
<dbReference type="PANTHER" id="PTHR30632:SF0">
    <property type="entry name" value="SULFATE-BINDING PROTEIN"/>
    <property type="match status" value="1"/>
</dbReference>
<dbReference type="PROSITE" id="PS51257">
    <property type="entry name" value="PROKAR_LIPOPROTEIN"/>
    <property type="match status" value="1"/>
</dbReference>
<evidence type="ECO:0000256" key="3">
    <source>
        <dbReference type="ARBA" id="ARBA00022723"/>
    </source>
</evidence>
<protein>
    <submittedName>
        <fullName evidence="8">Molybdenum ABC transporter, periplasmic molybdenum-binding protein ModA</fullName>
    </submittedName>
</protein>
<keyword evidence="9" id="KW-1185">Reference proteome</keyword>
<comment type="caution">
    <text evidence="8">The sequence shown here is derived from an EMBL/GenBank/DDBJ whole genome shotgun (WGS) entry which is preliminary data.</text>
</comment>
<evidence type="ECO:0000256" key="2">
    <source>
        <dbReference type="ARBA" id="ARBA00022505"/>
    </source>
</evidence>
<dbReference type="Pfam" id="PF13531">
    <property type="entry name" value="SBP_bac_11"/>
    <property type="match status" value="1"/>
</dbReference>
<comment type="similarity">
    <text evidence="1">Belongs to the bacterial solute-binding protein ModA family.</text>
</comment>
<dbReference type="Proteomes" id="UP000019678">
    <property type="component" value="Unassembled WGS sequence"/>
</dbReference>
<dbReference type="PIRSF" id="PIRSF004846">
    <property type="entry name" value="ModA"/>
    <property type="match status" value="1"/>
</dbReference>
<keyword evidence="3 6" id="KW-0479">Metal-binding</keyword>
<dbReference type="InterPro" id="IPR050682">
    <property type="entry name" value="ModA/WtpA"/>
</dbReference>
<dbReference type="FunFam" id="3.40.190.10:FF:000035">
    <property type="entry name" value="Molybdate ABC transporter substrate-binding protein"/>
    <property type="match status" value="1"/>
</dbReference>
<name>A0A017TEH6_9BACT</name>
<gene>
    <name evidence="8" type="ORF">CAP_1255</name>
</gene>
<keyword evidence="2 6" id="KW-0500">Molybdenum</keyword>
<dbReference type="NCBIfam" id="TIGR01256">
    <property type="entry name" value="modA"/>
    <property type="match status" value="1"/>
</dbReference>
<keyword evidence="7" id="KW-0472">Membrane</keyword>
<dbReference type="Gene3D" id="3.40.190.10">
    <property type="entry name" value="Periplasmic binding protein-like II"/>
    <property type="match status" value="2"/>
</dbReference>
<evidence type="ECO:0000256" key="4">
    <source>
        <dbReference type="ARBA" id="ARBA00022729"/>
    </source>
</evidence>
<dbReference type="STRING" id="1192034.CAP_1255"/>
<feature type="binding site" evidence="6">
    <location>
        <position position="157"/>
    </location>
    <ligand>
        <name>molybdate</name>
        <dbReference type="ChEBI" id="CHEBI:36264"/>
    </ligand>
</feature>
<feature type="binding site" evidence="6">
    <location>
        <position position="184"/>
    </location>
    <ligand>
        <name>molybdate</name>
        <dbReference type="ChEBI" id="CHEBI:36264"/>
    </ligand>
</feature>
<feature type="binding site" evidence="6">
    <location>
        <position position="76"/>
    </location>
    <ligand>
        <name>molybdate</name>
        <dbReference type="ChEBI" id="CHEBI:36264"/>
    </ligand>
</feature>
<evidence type="ECO:0000256" key="7">
    <source>
        <dbReference type="SAM" id="Phobius"/>
    </source>
</evidence>
<dbReference type="eggNOG" id="COG0725">
    <property type="taxonomic scope" value="Bacteria"/>
</dbReference>
<dbReference type="GO" id="GO:0030973">
    <property type="term" value="F:molybdate ion binding"/>
    <property type="evidence" value="ECO:0007669"/>
    <property type="project" value="UniProtKB-ARBA"/>
</dbReference>
<comment type="subunit">
    <text evidence="5">The complex is composed of two ATP-binding proteins (ModC), two transmembrane proteins (ModB) and a solute-binding protein (ModA).</text>
</comment>
<accession>A0A017TEH6</accession>
<keyword evidence="4" id="KW-0732">Signal</keyword>
<reference evidence="8 9" key="1">
    <citation type="submission" date="2013-05" db="EMBL/GenBank/DDBJ databases">
        <title>Genome assembly of Chondromyces apiculatus DSM 436.</title>
        <authorList>
            <person name="Sharma G."/>
            <person name="Khatri I."/>
            <person name="Kaur C."/>
            <person name="Mayilraj S."/>
            <person name="Subramanian S."/>
        </authorList>
    </citation>
    <scope>NUCLEOTIDE SEQUENCE [LARGE SCALE GENOMIC DNA]</scope>
    <source>
        <strain evidence="8 9">DSM 436</strain>
    </source>
</reference>
<organism evidence="8 9">
    <name type="scientific">Chondromyces apiculatus DSM 436</name>
    <dbReference type="NCBI Taxonomy" id="1192034"/>
    <lineage>
        <taxon>Bacteria</taxon>
        <taxon>Pseudomonadati</taxon>
        <taxon>Myxococcota</taxon>
        <taxon>Polyangia</taxon>
        <taxon>Polyangiales</taxon>
        <taxon>Polyangiaceae</taxon>
        <taxon>Chondromyces</taxon>
    </lineage>
</organism>
<feature type="binding site" evidence="6">
    <location>
        <position position="202"/>
    </location>
    <ligand>
        <name>molybdate</name>
        <dbReference type="ChEBI" id="CHEBI:36264"/>
    </ligand>
</feature>
<evidence type="ECO:0000256" key="1">
    <source>
        <dbReference type="ARBA" id="ARBA00009175"/>
    </source>
</evidence>
<sequence length="266" mass="27228">MKDAGRHAGARWPGVVMALVAAVLSVVGGGACKREEAKREVTLGVAASLRQAMPELVKAYEREHPGVTIKATYGASGSLQKQVEGGAPLDGVVFASAAPVDALIARGLSDGATRRVLATNTLVLIGPAGGKPVTLTTLGSLPPGERIALGEPETVPAGQYAKEALQKLGTWEGLRERLVYGGDVAAVLAYAKRGEVAAAFVYRSEVRSVEGVVVLDEVSRAVLPRVEVVAATVSRAQGAPEAGAFLEHCGSAAGQQTLAAFGFGPP</sequence>
<feature type="transmembrane region" description="Helical" evidence="7">
    <location>
        <begin position="12"/>
        <end position="31"/>
    </location>
</feature>
<proteinExistence type="inferred from homology"/>
<feature type="binding site" evidence="6">
    <location>
        <position position="48"/>
    </location>
    <ligand>
        <name>molybdate</name>
        <dbReference type="ChEBI" id="CHEBI:36264"/>
    </ligand>
</feature>
<dbReference type="EMBL" id="ASRX01000013">
    <property type="protein sequence ID" value="EYF06996.1"/>
    <property type="molecule type" value="Genomic_DNA"/>
</dbReference>
<dbReference type="InterPro" id="IPR005950">
    <property type="entry name" value="ModA"/>
</dbReference>
<evidence type="ECO:0000313" key="8">
    <source>
        <dbReference type="EMBL" id="EYF06996.1"/>
    </source>
</evidence>
<evidence type="ECO:0000256" key="5">
    <source>
        <dbReference type="ARBA" id="ARBA00062515"/>
    </source>
</evidence>